<comment type="similarity">
    <text evidence="2">Belongs to the NPR1-interactor family.</text>
</comment>
<reference evidence="5 6" key="1">
    <citation type="submission" date="2019-09" db="EMBL/GenBank/DDBJ databases">
        <authorList>
            <person name="Ou C."/>
        </authorList>
    </citation>
    <scope>NUCLEOTIDE SEQUENCE [LARGE SCALE GENOMIC DNA]</scope>
    <source>
        <strain evidence="5">S2</strain>
        <tissue evidence="5">Leaf</tissue>
    </source>
</reference>
<comment type="subcellular location">
    <subcellularLocation>
        <location evidence="1">Nucleus</location>
    </subcellularLocation>
</comment>
<dbReference type="GO" id="GO:0005634">
    <property type="term" value="C:nucleus"/>
    <property type="evidence" value="ECO:0007669"/>
    <property type="project" value="UniProtKB-SubCell"/>
</dbReference>
<organism evidence="5 6">
    <name type="scientific">Pyrus ussuriensis x Pyrus communis</name>
    <dbReference type="NCBI Taxonomy" id="2448454"/>
    <lineage>
        <taxon>Eukaryota</taxon>
        <taxon>Viridiplantae</taxon>
        <taxon>Streptophyta</taxon>
        <taxon>Embryophyta</taxon>
        <taxon>Tracheophyta</taxon>
        <taxon>Spermatophyta</taxon>
        <taxon>Magnoliopsida</taxon>
        <taxon>eudicotyledons</taxon>
        <taxon>Gunneridae</taxon>
        <taxon>Pentapetalae</taxon>
        <taxon>rosids</taxon>
        <taxon>fabids</taxon>
        <taxon>Rosales</taxon>
        <taxon>Rosaceae</taxon>
        <taxon>Amygdaloideae</taxon>
        <taxon>Maleae</taxon>
        <taxon>Pyrus</taxon>
    </lineage>
</organism>
<comment type="caution">
    <text evidence="5">The sequence shown here is derived from an EMBL/GenBank/DDBJ whole genome shotgun (WGS) entry which is preliminary data.</text>
</comment>
<evidence type="ECO:0000256" key="4">
    <source>
        <dbReference type="SAM" id="MobiDB-lite"/>
    </source>
</evidence>
<evidence type="ECO:0000256" key="3">
    <source>
        <dbReference type="ARBA" id="ARBA00023242"/>
    </source>
</evidence>
<protein>
    <submittedName>
        <fullName evidence="5">Uncharacterized protein</fullName>
    </submittedName>
</protein>
<keyword evidence="3" id="KW-0539">Nucleus</keyword>
<evidence type="ECO:0000256" key="2">
    <source>
        <dbReference type="ARBA" id="ARBA00009937"/>
    </source>
</evidence>
<evidence type="ECO:0000313" key="6">
    <source>
        <dbReference type="Proteomes" id="UP000327157"/>
    </source>
</evidence>
<dbReference type="GO" id="GO:0010112">
    <property type="term" value="P:regulation of systemic acquired resistance"/>
    <property type="evidence" value="ECO:0007669"/>
    <property type="project" value="InterPro"/>
</dbReference>
<dbReference type="Proteomes" id="UP000327157">
    <property type="component" value="Chromosome 17"/>
</dbReference>
<dbReference type="OrthoDB" id="1194673at2759"/>
<dbReference type="Pfam" id="PF15699">
    <property type="entry name" value="NPR1_interact"/>
    <property type="match status" value="1"/>
</dbReference>
<accession>A0A5N5G8X5</accession>
<feature type="compositionally biased region" description="Polar residues" evidence="4">
    <location>
        <begin position="119"/>
        <end position="148"/>
    </location>
</feature>
<dbReference type="PANTHER" id="PTHR33669:SF14">
    <property type="entry name" value="NRR REPRESSOR HOMOLOG 3"/>
    <property type="match status" value="1"/>
</dbReference>
<keyword evidence="6" id="KW-1185">Reference proteome</keyword>
<gene>
    <name evidence="5" type="ORF">D8674_019750</name>
</gene>
<proteinExistence type="inferred from homology"/>
<evidence type="ECO:0000313" key="5">
    <source>
        <dbReference type="EMBL" id="KAB2611718.1"/>
    </source>
</evidence>
<reference evidence="6" key="2">
    <citation type="submission" date="2019-10" db="EMBL/GenBank/DDBJ databases">
        <title>A de novo genome assembly of a pear dwarfing rootstock.</title>
        <authorList>
            <person name="Wang F."/>
            <person name="Wang J."/>
            <person name="Li S."/>
            <person name="Zhang Y."/>
            <person name="Fang M."/>
            <person name="Ma L."/>
            <person name="Zhao Y."/>
            <person name="Jiang S."/>
        </authorList>
    </citation>
    <scope>NUCLEOTIDE SEQUENCE [LARGE SCALE GENOMIC DNA]</scope>
</reference>
<name>A0A5N5G8X5_9ROSA</name>
<sequence>MIHHMETCKESNKRKMINSNVDDEEEEKIELFFALINNIRVARDRLMNGSNVSKGSEIHESVSTKKNKRKVVEGDEEEKTTAGVWKPTFQPEDLTEVATQSKIPHVISGGSKREHCKKATNSPPRAQSRVGSQTSSLQISEPNQSKSIQAHPPLHCDVLLHLLAVSVSQKSSTSSSKTNSLLR</sequence>
<dbReference type="InterPro" id="IPR031425">
    <property type="entry name" value="NPR1/NH1-interacting"/>
</dbReference>
<dbReference type="PANTHER" id="PTHR33669">
    <property type="entry name" value="PROTEIN NEGATIVE REGULATOR OF RESISTANCE"/>
    <property type="match status" value="1"/>
</dbReference>
<dbReference type="EMBL" id="SMOL01000487">
    <property type="protein sequence ID" value="KAB2611718.1"/>
    <property type="molecule type" value="Genomic_DNA"/>
</dbReference>
<evidence type="ECO:0000256" key="1">
    <source>
        <dbReference type="ARBA" id="ARBA00004123"/>
    </source>
</evidence>
<reference evidence="5 6" key="3">
    <citation type="submission" date="2019-11" db="EMBL/GenBank/DDBJ databases">
        <title>A de novo genome assembly of a pear dwarfing rootstock.</title>
        <authorList>
            <person name="Wang F."/>
            <person name="Wang J."/>
            <person name="Li S."/>
            <person name="Zhang Y."/>
            <person name="Fang M."/>
            <person name="Ma L."/>
            <person name="Zhao Y."/>
            <person name="Jiang S."/>
        </authorList>
    </citation>
    <scope>NUCLEOTIDE SEQUENCE [LARGE SCALE GENOMIC DNA]</scope>
    <source>
        <strain evidence="5">S2</strain>
        <tissue evidence="5">Leaf</tissue>
    </source>
</reference>
<dbReference type="AlphaFoldDB" id="A0A5N5G8X5"/>
<feature type="region of interest" description="Disordered" evidence="4">
    <location>
        <begin position="57"/>
        <end position="149"/>
    </location>
</feature>